<dbReference type="EMBL" id="LAZR01003430">
    <property type="protein sequence ID" value="KKN18412.1"/>
    <property type="molecule type" value="Genomic_DNA"/>
</dbReference>
<feature type="compositionally biased region" description="Basic and acidic residues" evidence="1">
    <location>
        <begin position="104"/>
        <end position="127"/>
    </location>
</feature>
<dbReference type="PANTHER" id="PTHR33877:SF1">
    <property type="entry name" value="TYPE IV METHYL-DIRECTED RESTRICTION ENZYME ECOKMCRA"/>
    <property type="match status" value="1"/>
</dbReference>
<feature type="region of interest" description="Disordered" evidence="1">
    <location>
        <begin position="79"/>
        <end position="127"/>
    </location>
</feature>
<comment type="caution">
    <text evidence="3">The sequence shown here is derived from an EMBL/GenBank/DDBJ whole genome shotgun (WGS) entry which is preliminary data.</text>
</comment>
<evidence type="ECO:0000313" key="3">
    <source>
        <dbReference type="EMBL" id="KKN18412.1"/>
    </source>
</evidence>
<dbReference type="GO" id="GO:0003676">
    <property type="term" value="F:nucleic acid binding"/>
    <property type="evidence" value="ECO:0007669"/>
    <property type="project" value="InterPro"/>
</dbReference>
<feature type="compositionally biased region" description="Basic and acidic residues" evidence="1">
    <location>
        <begin position="79"/>
        <end position="89"/>
    </location>
</feature>
<protein>
    <recommendedName>
        <fullName evidence="2">HNH nuclease domain-containing protein</fullName>
    </recommendedName>
</protein>
<dbReference type="InterPro" id="IPR052892">
    <property type="entry name" value="NA-targeting_endonuclease"/>
</dbReference>
<proteinExistence type="predicted"/>
<dbReference type="SMART" id="SM00507">
    <property type="entry name" value="HNHc"/>
    <property type="match status" value="1"/>
</dbReference>
<feature type="domain" description="HNH nuclease" evidence="2">
    <location>
        <begin position="146"/>
        <end position="196"/>
    </location>
</feature>
<sequence>MAECKELRAMGKLIPQQAYDLRQRKRRVKGKARCTACHTWLPLSDFDRLLRDQRRRRRKCRRCVEVEKNYVLRTRARKHEYDVQRRKSETPVQRSERNRRRRERYATDGGHRRRYENMRKRGRDRQIETERRRARLMGAEGSFSEAEWSDLKRKYSFRCAYCGKKKKLTMDHAVPLIRGGRHDKTNIVPACVNCNAQKSTVDWSHKLRKVG</sequence>
<gene>
    <name evidence="3" type="ORF">LCGC14_0956050</name>
</gene>
<evidence type="ECO:0000256" key="1">
    <source>
        <dbReference type="SAM" id="MobiDB-lite"/>
    </source>
</evidence>
<dbReference type="PANTHER" id="PTHR33877">
    <property type="entry name" value="SLL1193 PROTEIN"/>
    <property type="match status" value="1"/>
</dbReference>
<dbReference type="AlphaFoldDB" id="A0A0F9P220"/>
<name>A0A0F9P220_9ZZZZ</name>
<evidence type="ECO:0000259" key="2">
    <source>
        <dbReference type="SMART" id="SM00507"/>
    </source>
</evidence>
<dbReference type="CDD" id="cd00085">
    <property type="entry name" value="HNHc"/>
    <property type="match status" value="1"/>
</dbReference>
<dbReference type="Pfam" id="PF01844">
    <property type="entry name" value="HNH"/>
    <property type="match status" value="1"/>
</dbReference>
<dbReference type="InterPro" id="IPR002711">
    <property type="entry name" value="HNH"/>
</dbReference>
<dbReference type="GO" id="GO:0004519">
    <property type="term" value="F:endonuclease activity"/>
    <property type="evidence" value="ECO:0007669"/>
    <property type="project" value="InterPro"/>
</dbReference>
<dbReference type="Gene3D" id="1.10.30.50">
    <property type="match status" value="1"/>
</dbReference>
<organism evidence="3">
    <name type="scientific">marine sediment metagenome</name>
    <dbReference type="NCBI Taxonomy" id="412755"/>
    <lineage>
        <taxon>unclassified sequences</taxon>
        <taxon>metagenomes</taxon>
        <taxon>ecological metagenomes</taxon>
    </lineage>
</organism>
<dbReference type="InterPro" id="IPR003615">
    <property type="entry name" value="HNH_nuc"/>
</dbReference>
<accession>A0A0F9P220</accession>
<dbReference type="GO" id="GO:0008270">
    <property type="term" value="F:zinc ion binding"/>
    <property type="evidence" value="ECO:0007669"/>
    <property type="project" value="InterPro"/>
</dbReference>
<reference evidence="3" key="1">
    <citation type="journal article" date="2015" name="Nature">
        <title>Complex archaea that bridge the gap between prokaryotes and eukaryotes.</title>
        <authorList>
            <person name="Spang A."/>
            <person name="Saw J.H."/>
            <person name="Jorgensen S.L."/>
            <person name="Zaremba-Niedzwiedzka K."/>
            <person name="Martijn J."/>
            <person name="Lind A.E."/>
            <person name="van Eijk R."/>
            <person name="Schleper C."/>
            <person name="Guy L."/>
            <person name="Ettema T.J."/>
        </authorList>
    </citation>
    <scope>NUCLEOTIDE SEQUENCE</scope>
</reference>